<protein>
    <submittedName>
        <fullName evidence="1">Uncharacterized protein</fullName>
    </submittedName>
</protein>
<keyword evidence="2" id="KW-1185">Reference proteome</keyword>
<evidence type="ECO:0000313" key="1">
    <source>
        <dbReference type="EMBL" id="PKG21916.1"/>
    </source>
</evidence>
<dbReference type="Proteomes" id="UP000233375">
    <property type="component" value="Unassembled WGS sequence"/>
</dbReference>
<evidence type="ECO:0000313" key="2">
    <source>
        <dbReference type="Proteomes" id="UP000233375"/>
    </source>
</evidence>
<dbReference type="Gene3D" id="2.60.120.10">
    <property type="entry name" value="Jelly Rolls"/>
    <property type="match status" value="1"/>
</dbReference>
<comment type="caution">
    <text evidence="1">The sequence shown here is derived from an EMBL/GenBank/DDBJ whole genome shotgun (WGS) entry which is preliminary data.</text>
</comment>
<gene>
    <name evidence="1" type="ORF">CWS01_20050</name>
</gene>
<name>A0A2N0YXD0_9BACI</name>
<proteinExistence type="predicted"/>
<accession>A0A2N0YXD0</accession>
<sequence>MILFPNQICPEYKHPTRTNGDQGKQETFRCRAGKVYLYVKTKQPKVYLPEKDLQYYMTWQEIVLQ</sequence>
<dbReference type="EMBL" id="PISE01000054">
    <property type="protein sequence ID" value="PKG21916.1"/>
    <property type="molecule type" value="Genomic_DNA"/>
</dbReference>
<dbReference type="AlphaFoldDB" id="A0A2N0YXD0"/>
<dbReference type="InterPro" id="IPR014710">
    <property type="entry name" value="RmlC-like_jellyroll"/>
</dbReference>
<organism evidence="1 2">
    <name type="scientific">Niallia nealsonii</name>
    <dbReference type="NCBI Taxonomy" id="115979"/>
    <lineage>
        <taxon>Bacteria</taxon>
        <taxon>Bacillati</taxon>
        <taxon>Bacillota</taxon>
        <taxon>Bacilli</taxon>
        <taxon>Bacillales</taxon>
        <taxon>Bacillaceae</taxon>
        <taxon>Niallia</taxon>
    </lineage>
</organism>
<reference evidence="1 2" key="1">
    <citation type="journal article" date="2003" name="Int. J. Syst. Evol. Microbiol.">
        <title>Bacillus nealsonii sp. nov., isolated from a spacecraft-assembly facility, whose spores are gamma-radiation resistant.</title>
        <authorList>
            <person name="Venkateswaran K."/>
            <person name="Kempf M."/>
            <person name="Chen F."/>
            <person name="Satomi M."/>
            <person name="Nicholson W."/>
            <person name="Kern R."/>
        </authorList>
    </citation>
    <scope>NUCLEOTIDE SEQUENCE [LARGE SCALE GENOMIC DNA]</scope>
    <source>
        <strain evidence="1 2">FO-92</strain>
    </source>
</reference>